<reference evidence="4 5" key="1">
    <citation type="submission" date="2020-01" db="EMBL/GenBank/DDBJ databases">
        <title>Investigation of new actinobacteria for the biodesulphurisation of diesel fuel.</title>
        <authorList>
            <person name="Athi Narayanan S.M."/>
        </authorList>
    </citation>
    <scope>NUCLEOTIDE SEQUENCE [LARGE SCALE GENOMIC DNA]</scope>
    <source>
        <strain evidence="4 5">213E</strain>
    </source>
</reference>
<dbReference type="EMBL" id="JAADZU010000052">
    <property type="protein sequence ID" value="NDK90973.1"/>
    <property type="molecule type" value="Genomic_DNA"/>
</dbReference>
<feature type="signal peptide" evidence="2">
    <location>
        <begin position="1"/>
        <end position="21"/>
    </location>
</feature>
<keyword evidence="2" id="KW-0732">Signal</keyword>
<dbReference type="PANTHER" id="PTHR30535">
    <property type="entry name" value="VITAMIN B12-BINDING PROTEIN"/>
    <property type="match status" value="1"/>
</dbReference>
<keyword evidence="5" id="KW-1185">Reference proteome</keyword>
<proteinExistence type="inferred from homology"/>
<dbReference type="Pfam" id="PF01497">
    <property type="entry name" value="Peripla_BP_2"/>
    <property type="match status" value="1"/>
</dbReference>
<evidence type="ECO:0000259" key="3">
    <source>
        <dbReference type="PROSITE" id="PS50983"/>
    </source>
</evidence>
<feature type="domain" description="Fe/B12 periplasmic-binding" evidence="3">
    <location>
        <begin position="82"/>
        <end position="338"/>
    </location>
</feature>
<dbReference type="SUPFAM" id="SSF53807">
    <property type="entry name" value="Helical backbone' metal receptor"/>
    <property type="match status" value="1"/>
</dbReference>
<evidence type="ECO:0000313" key="5">
    <source>
        <dbReference type="Proteomes" id="UP000466307"/>
    </source>
</evidence>
<evidence type="ECO:0000313" key="4">
    <source>
        <dbReference type="EMBL" id="NDK90973.1"/>
    </source>
</evidence>
<comment type="similarity">
    <text evidence="1">Belongs to the bacterial solute-binding protein 8 family.</text>
</comment>
<name>A0A7K3LRU0_9ACTN</name>
<comment type="caution">
    <text evidence="4">The sequence shown here is derived from an EMBL/GenBank/DDBJ whole genome shotgun (WGS) entry which is preliminary data.</text>
</comment>
<gene>
    <name evidence="4" type="ORF">GYA93_15480</name>
</gene>
<dbReference type="InterPro" id="IPR002491">
    <property type="entry name" value="ABC_transptr_periplasmic_BD"/>
</dbReference>
<dbReference type="Proteomes" id="UP000466307">
    <property type="component" value="Unassembled WGS sequence"/>
</dbReference>
<dbReference type="PANTHER" id="PTHR30535:SF4">
    <property type="entry name" value="HEMIN-BINDING PERIPLASMIC PROTEIN HMUT"/>
    <property type="match status" value="1"/>
</dbReference>
<dbReference type="RefSeq" id="WP_083534671.1">
    <property type="nucleotide sequence ID" value="NZ_JAADZU010000052.1"/>
</dbReference>
<dbReference type="InterPro" id="IPR050902">
    <property type="entry name" value="ABC_Transporter_SBP"/>
</dbReference>
<evidence type="ECO:0000256" key="1">
    <source>
        <dbReference type="ARBA" id="ARBA00008814"/>
    </source>
</evidence>
<protein>
    <submittedName>
        <fullName evidence="4">ABC transporter substrate-binding protein</fullName>
    </submittedName>
</protein>
<sequence>MCLFAALTTAMILVVTGCSTAPIESSGESVDASATLRSGPQTADLPAADVVPVTTDPQVTLPVTVPSVGHGTTTVSDVSRIIAIDRNATLSNIVFSLGLGGKVVGRDTSTVFPAAANLPLVSNTGHQLNAEKVLELNPSVVLVTEGTTPSQAVDQLRNSGIPVVEFTSERTVASTPTLIRSVAAALGVVPAGEQLVARTQSQIDAAKRAVPDPSGNPGMAFLYIRGPRLVLIAGPDSGADDLIANLGGVDAGTASGFTSAFTAVTAEKLLQANPQVILVMTQGADSVGGIDGVLALPGVEATDAGRARRVVQMDETEVLSFGPDVGQVLAALAKAIYV</sequence>
<accession>A0A7K3LRU0</accession>
<dbReference type="Gene3D" id="3.40.50.1980">
    <property type="entry name" value="Nitrogenase molybdenum iron protein domain"/>
    <property type="match status" value="2"/>
</dbReference>
<evidence type="ECO:0000256" key="2">
    <source>
        <dbReference type="SAM" id="SignalP"/>
    </source>
</evidence>
<dbReference type="AlphaFoldDB" id="A0A7K3LRU0"/>
<organism evidence="4 5">
    <name type="scientific">Gordonia desulfuricans</name>
    <dbReference type="NCBI Taxonomy" id="89051"/>
    <lineage>
        <taxon>Bacteria</taxon>
        <taxon>Bacillati</taxon>
        <taxon>Actinomycetota</taxon>
        <taxon>Actinomycetes</taxon>
        <taxon>Mycobacteriales</taxon>
        <taxon>Gordoniaceae</taxon>
        <taxon>Gordonia</taxon>
    </lineage>
</organism>
<dbReference type="PROSITE" id="PS50983">
    <property type="entry name" value="FE_B12_PBP"/>
    <property type="match status" value="1"/>
</dbReference>
<feature type="chain" id="PRO_5029533189" evidence="2">
    <location>
        <begin position="22"/>
        <end position="338"/>
    </location>
</feature>